<evidence type="ECO:0000313" key="12">
    <source>
        <dbReference type="Proteomes" id="UP001189429"/>
    </source>
</evidence>
<keyword evidence="3 9" id="KW-0812">Transmembrane</keyword>
<dbReference type="Proteomes" id="UP001189429">
    <property type="component" value="Unassembled WGS sequence"/>
</dbReference>
<reference evidence="11" key="1">
    <citation type="submission" date="2023-10" db="EMBL/GenBank/DDBJ databases">
        <authorList>
            <person name="Chen Y."/>
            <person name="Shah S."/>
            <person name="Dougan E. K."/>
            <person name="Thang M."/>
            <person name="Chan C."/>
        </authorList>
    </citation>
    <scope>NUCLEOTIDE SEQUENCE [LARGE SCALE GENOMIC DNA]</scope>
</reference>
<accession>A0ABN9XCF0</accession>
<evidence type="ECO:0000313" key="11">
    <source>
        <dbReference type="EMBL" id="CAK0895495.1"/>
    </source>
</evidence>
<evidence type="ECO:0000256" key="3">
    <source>
        <dbReference type="ARBA" id="ARBA00022692"/>
    </source>
</evidence>
<evidence type="ECO:0000256" key="1">
    <source>
        <dbReference type="ARBA" id="ARBA00004370"/>
    </source>
</evidence>
<evidence type="ECO:0000256" key="8">
    <source>
        <dbReference type="SAM" id="MobiDB-lite"/>
    </source>
</evidence>
<sequence length="374" mass="39915">MVLPPLWALAGLALVLHLLARLLLRRPTLLWSAAQVPPGEAPSAPWRRVRTIAHRGGQDHPRRAENSLPAFRRAYRAGVDMVELDVHLTRDGQVVVFHDGDLLRMTGRSGHVSACARGELPPLVAAPPPGLPQDEFDDSASDLGEQAIPLLAEVLAELPKSVCVLVEIKASKLGAPTGAGHAAISTEELVAKTDAILRADPRGADAEGRVVWFSLAADCCDRTLPAQNAARPRITAARTVMLATLSYWLGLLAFLPTSWIGSGARIFGMVCPASISVGLLRRVCPSFVPDGVVELLRRALKPLLVPPRMVQHLQARGLRVFLLGVNDGLSIALAAGAGVDAVLTDRPRWLVQSAGFAGSPVPPRERAAGQTKER</sequence>
<keyword evidence="4" id="KW-0378">Hydrolase</keyword>
<keyword evidence="5 9" id="KW-1133">Transmembrane helix</keyword>
<evidence type="ECO:0000256" key="7">
    <source>
        <dbReference type="ARBA" id="ARBA00023136"/>
    </source>
</evidence>
<dbReference type="PANTHER" id="PTHR42758">
    <property type="entry name" value="PHOSPHATIDYLGLYCEROL PHOSPHOLIPASE C"/>
    <property type="match status" value="1"/>
</dbReference>
<comment type="similarity">
    <text evidence="2">Belongs to the glycerophosphoryl diester phosphodiesterase family.</text>
</comment>
<keyword evidence="6" id="KW-0443">Lipid metabolism</keyword>
<feature type="domain" description="GP-PDE" evidence="10">
    <location>
        <begin position="49"/>
        <end position="354"/>
    </location>
</feature>
<comment type="caution">
    <text evidence="11">The sequence shown here is derived from an EMBL/GenBank/DDBJ whole genome shotgun (WGS) entry which is preliminary data.</text>
</comment>
<feature type="region of interest" description="Disordered" evidence="8">
    <location>
        <begin position="355"/>
        <end position="374"/>
    </location>
</feature>
<dbReference type="EMBL" id="CAUYUJ010020050">
    <property type="protein sequence ID" value="CAK0895495.1"/>
    <property type="molecule type" value="Genomic_DNA"/>
</dbReference>
<organism evidence="11 12">
    <name type="scientific">Prorocentrum cordatum</name>
    <dbReference type="NCBI Taxonomy" id="2364126"/>
    <lineage>
        <taxon>Eukaryota</taxon>
        <taxon>Sar</taxon>
        <taxon>Alveolata</taxon>
        <taxon>Dinophyceae</taxon>
        <taxon>Prorocentrales</taxon>
        <taxon>Prorocentraceae</taxon>
        <taxon>Prorocentrum</taxon>
    </lineage>
</organism>
<dbReference type="PROSITE" id="PS50007">
    <property type="entry name" value="PIPLC_X_DOMAIN"/>
    <property type="match status" value="1"/>
</dbReference>
<proteinExistence type="inferred from homology"/>
<evidence type="ECO:0000256" key="2">
    <source>
        <dbReference type="ARBA" id="ARBA00007277"/>
    </source>
</evidence>
<keyword evidence="12" id="KW-1185">Reference proteome</keyword>
<dbReference type="PANTHER" id="PTHR42758:SF2">
    <property type="entry name" value="PHOSPHATIDYLGLYCEROL PHOSPHOLIPASE C"/>
    <property type="match status" value="1"/>
</dbReference>
<dbReference type="InterPro" id="IPR017946">
    <property type="entry name" value="PLC-like_Pdiesterase_TIM-brl"/>
</dbReference>
<evidence type="ECO:0000256" key="6">
    <source>
        <dbReference type="ARBA" id="ARBA00023098"/>
    </source>
</evidence>
<evidence type="ECO:0000259" key="10">
    <source>
        <dbReference type="PROSITE" id="PS51704"/>
    </source>
</evidence>
<evidence type="ECO:0000256" key="4">
    <source>
        <dbReference type="ARBA" id="ARBA00022801"/>
    </source>
</evidence>
<feature type="transmembrane region" description="Helical" evidence="9">
    <location>
        <begin position="6"/>
        <end position="24"/>
    </location>
</feature>
<dbReference type="InterPro" id="IPR030395">
    <property type="entry name" value="GP_PDE_dom"/>
</dbReference>
<evidence type="ECO:0000256" key="9">
    <source>
        <dbReference type="SAM" id="Phobius"/>
    </source>
</evidence>
<protein>
    <recommendedName>
        <fullName evidence="10">GP-PDE domain-containing protein</fullName>
    </recommendedName>
</protein>
<dbReference type="Pfam" id="PF03009">
    <property type="entry name" value="GDPD"/>
    <property type="match status" value="1"/>
</dbReference>
<gene>
    <name evidence="11" type="ORF">PCOR1329_LOCUS74230</name>
</gene>
<comment type="subcellular location">
    <subcellularLocation>
        <location evidence="1">Membrane</location>
    </subcellularLocation>
</comment>
<feature type="transmembrane region" description="Helical" evidence="9">
    <location>
        <begin position="240"/>
        <end position="261"/>
    </location>
</feature>
<keyword evidence="7 9" id="KW-0472">Membrane</keyword>
<dbReference type="InterPro" id="IPR052271">
    <property type="entry name" value="GDPD-Related"/>
</dbReference>
<dbReference type="Gene3D" id="3.20.20.190">
    <property type="entry name" value="Phosphatidylinositol (PI) phosphodiesterase"/>
    <property type="match status" value="1"/>
</dbReference>
<evidence type="ECO:0000256" key="5">
    <source>
        <dbReference type="ARBA" id="ARBA00022989"/>
    </source>
</evidence>
<feature type="compositionally biased region" description="Basic and acidic residues" evidence="8">
    <location>
        <begin position="363"/>
        <end position="374"/>
    </location>
</feature>
<dbReference type="SUPFAM" id="SSF51695">
    <property type="entry name" value="PLC-like phosphodiesterases"/>
    <property type="match status" value="1"/>
</dbReference>
<dbReference type="PROSITE" id="PS51704">
    <property type="entry name" value="GP_PDE"/>
    <property type="match status" value="1"/>
</dbReference>
<name>A0ABN9XCF0_9DINO</name>